<name>A0ABW2IY91_9GAMM</name>
<comment type="caution">
    <text evidence="3">The sequence shown here is derived from an EMBL/GenBank/DDBJ whole genome shotgun (WGS) entry which is preliminary data.</text>
</comment>
<reference evidence="4" key="1">
    <citation type="journal article" date="2019" name="Int. J. Syst. Evol. Microbiol.">
        <title>The Global Catalogue of Microorganisms (GCM) 10K type strain sequencing project: providing services to taxonomists for standard genome sequencing and annotation.</title>
        <authorList>
            <consortium name="The Broad Institute Genomics Platform"/>
            <consortium name="The Broad Institute Genome Sequencing Center for Infectious Disease"/>
            <person name="Wu L."/>
            <person name="Ma J."/>
        </authorList>
    </citation>
    <scope>NUCLEOTIDE SEQUENCE [LARGE SCALE GENOMIC DNA]</scope>
    <source>
        <strain evidence="4">CCUG 60559</strain>
    </source>
</reference>
<organism evidence="3 4">
    <name type="scientific">Marinobacter aromaticivorans</name>
    <dbReference type="NCBI Taxonomy" id="1494078"/>
    <lineage>
        <taxon>Bacteria</taxon>
        <taxon>Pseudomonadati</taxon>
        <taxon>Pseudomonadota</taxon>
        <taxon>Gammaproteobacteria</taxon>
        <taxon>Pseudomonadales</taxon>
        <taxon>Marinobacteraceae</taxon>
        <taxon>Marinobacter</taxon>
    </lineage>
</organism>
<keyword evidence="4" id="KW-1185">Reference proteome</keyword>
<dbReference type="Gene3D" id="2.60.40.1220">
    <property type="match status" value="1"/>
</dbReference>
<feature type="domain" description="SbsA Ig-like" evidence="2">
    <location>
        <begin position="499"/>
        <end position="600"/>
    </location>
</feature>
<feature type="domain" description="SbsA Ig-like" evidence="2">
    <location>
        <begin position="29"/>
        <end position="120"/>
    </location>
</feature>
<sequence length="1101" mass="118226">MKYNKTLALIPALLLAACGGDEQSINQKTTPGSVIYSYPADGQADVSPKADIVLRFSHAITEDDASLTSKISVQSDGAVVPFSVEKIDEGRSLKLTTSGALTTASAYSVTFNEPLQAEGGRTIGTPNGVGDPGIQFETRGSFSGAAGLANTSDSFGVAWKVPASDDQTDKRFQAMNFSTFRFAMTQPVHPDWKELGGSIEMLDKNGQPVPASILVKGNRITVDPCVTPDPQQCGGKEDVLNSGETYTLEFTDLASLTDPGAENRFNKTFSFTPRDTGPTVVLQQSAIDSGLAAGETDETRLTKSILNGQIINGVTLNSVLQGVAGPSQQTGDLFAELAFAPSFEATEALPLRIPKGSILRSTSLDVLVGGKVPVLDAATHELQTTGDIKVTMLSDASGYLSPNAYTDDINVPRQITLFMDVSMNTEEAQPNAALSQDLMGVELRGIALVKDGVLTIDAIGMVEPNLLGQEYTDSTIAFHLQAATDADSALDAEELRELDNTAPKLVSWTPGATDAIPPTRQSMHRPGDPVILFFDEPLDPESVKSAVSLFANDSSGSQELTDLKIEVDGTTIAIQPKSGLRHGVDYKLQLNSLADIVGNTATIPPLRFSLPEIDDGSGSVTEQSPFALTIYPGYPCVTENLNLAEGFHGHCKDVAGDNLPNDNAGNAQSRDILPVTTLPADRPIVVVFSQSMKLSSIRLNETFIVEKVDESGNVISGIDGRLEKNLQRISFFPDQPWEPGALYRYTLVSAVNGNCDVVICGKNNRAFQTDLLLDPEDNGGEPLEIYFRGQESVSTVFTPLRNLPIRDANSNYYIEDFEPFDFVQATDESGLPLEHFETPPNAARLAMNGNAVVLGNNGGEEANARVGCSYQEANECWDKKYIYQTYGLNTEVIGPEIDPETGEETGNIRVLLYPTMLVTTPAKVWYNLLGPSESNTGPQILRMRYQEPTENNPMGLVEGRIVTGENGGPRFQVDADLLLDAPNLDLPIEGLLAHNLFSYPFKLELDGPITFFDDGRMQIEQRNSNTPLITVDVAGSNNATSGLLGFVSCLGSIFTGGGLSACEELANGNGKAVQLPLKIPPQGVYLNFISNPVKDLPAHYE</sequence>
<dbReference type="Pfam" id="PF13205">
    <property type="entry name" value="Big_5"/>
    <property type="match status" value="2"/>
</dbReference>
<evidence type="ECO:0000256" key="1">
    <source>
        <dbReference type="ARBA" id="ARBA00022729"/>
    </source>
</evidence>
<accession>A0ABW2IY91</accession>
<dbReference type="InterPro" id="IPR014755">
    <property type="entry name" value="Cu-Rt/internalin_Ig-like"/>
</dbReference>
<dbReference type="EMBL" id="JBHTBD010000008">
    <property type="protein sequence ID" value="MFC7296215.1"/>
    <property type="molecule type" value="Genomic_DNA"/>
</dbReference>
<keyword evidence="1" id="KW-0732">Signal</keyword>
<gene>
    <name evidence="3" type="ORF">ACFQQA_15970</name>
</gene>
<evidence type="ECO:0000313" key="3">
    <source>
        <dbReference type="EMBL" id="MFC7296215.1"/>
    </source>
</evidence>
<evidence type="ECO:0000313" key="4">
    <source>
        <dbReference type="Proteomes" id="UP001596506"/>
    </source>
</evidence>
<dbReference type="RefSeq" id="WP_100689636.1">
    <property type="nucleotide sequence ID" value="NZ_JBHTBD010000008.1"/>
</dbReference>
<evidence type="ECO:0000259" key="2">
    <source>
        <dbReference type="Pfam" id="PF13205"/>
    </source>
</evidence>
<protein>
    <submittedName>
        <fullName evidence="3">Ig-like domain-containing protein</fullName>
    </submittedName>
</protein>
<dbReference type="InterPro" id="IPR032812">
    <property type="entry name" value="SbsA_Ig"/>
</dbReference>
<dbReference type="PROSITE" id="PS51257">
    <property type="entry name" value="PROKAR_LIPOPROTEIN"/>
    <property type="match status" value="1"/>
</dbReference>
<dbReference type="Proteomes" id="UP001596506">
    <property type="component" value="Unassembled WGS sequence"/>
</dbReference>
<proteinExistence type="predicted"/>